<dbReference type="InterPro" id="IPR039424">
    <property type="entry name" value="SBP_5"/>
</dbReference>
<evidence type="ECO:0000313" key="6">
    <source>
        <dbReference type="Proteomes" id="UP000661507"/>
    </source>
</evidence>
<gene>
    <name evidence="5" type="ORF">GCM10011320_27290</name>
</gene>
<dbReference type="Gene3D" id="3.10.105.10">
    <property type="entry name" value="Dipeptide-binding Protein, Domain 3"/>
    <property type="match status" value="1"/>
</dbReference>
<dbReference type="Proteomes" id="UP000661507">
    <property type="component" value="Unassembled WGS sequence"/>
</dbReference>
<evidence type="ECO:0000313" key="5">
    <source>
        <dbReference type="EMBL" id="GGJ18497.1"/>
    </source>
</evidence>
<proteinExistence type="inferred from homology"/>
<dbReference type="PANTHER" id="PTHR30290">
    <property type="entry name" value="PERIPLASMIC BINDING COMPONENT OF ABC TRANSPORTER"/>
    <property type="match status" value="1"/>
</dbReference>
<dbReference type="InterPro" id="IPR000914">
    <property type="entry name" value="SBP_5_dom"/>
</dbReference>
<dbReference type="SUPFAM" id="SSF53850">
    <property type="entry name" value="Periplasmic binding protein-like II"/>
    <property type="match status" value="1"/>
</dbReference>
<dbReference type="AlphaFoldDB" id="A0A917KKN6"/>
<dbReference type="PIRSF" id="PIRSF002741">
    <property type="entry name" value="MppA"/>
    <property type="match status" value="1"/>
</dbReference>
<dbReference type="RefSeq" id="WP_188967603.1">
    <property type="nucleotide sequence ID" value="NZ_BMKW01000006.1"/>
</dbReference>
<name>A0A917KKN6_9PROT</name>
<sequence length="529" mass="58601">MLTRRQGLAAAGAAMALPRLALAQSRERPFRFVVNVGLQNLDPISSPSFITRNFAYLVFDTLVSMDSRGEYRPQMLQGWETSADGLTWTFRLRPGLAFHDGAPVTAEDVVASLRRWGNRDSIGRRLMAATAELTTSGTDGFVLKLSRPYGGVIDALGKPSVHVPFIMPARIASATPPAQQVREIVGSGPFVFLRDEWLPGDRTFFRRNQHYVPRDEPADGLAGGKVAKVDRVEMITMPDIALRAASLQQGEVDYLEYAPVDNLPRMRGDRNIVISQASGRAEMMYAVSINHDLPPFNNVLMRRALQQCLDRNEILAGTGFGELGRPDCTAMFMCGTTYTSELGSDAIKQPSLDRAKALLREAGYNNERVVLMHPLDSALLNPFGLVLIDRMKRAGFNLDIQGSDWSSIAQRWVQRQPLDRGGWNVVPVVYTGFDMADPLSNLGVGFNCTGNQPWGYCEAEMTPVIERFEAEGDPAKRRELAAQLNRLAIERATFPIAGQFRAPAAWRKELRGVIDFGFPVVWNIERGGN</sequence>
<comment type="caution">
    <text evidence="5">The sequence shown here is derived from an EMBL/GenBank/DDBJ whole genome shotgun (WGS) entry which is preliminary data.</text>
</comment>
<dbReference type="Pfam" id="PF00496">
    <property type="entry name" value="SBP_bac_5"/>
    <property type="match status" value="1"/>
</dbReference>
<reference evidence="5" key="2">
    <citation type="submission" date="2020-09" db="EMBL/GenBank/DDBJ databases">
        <authorList>
            <person name="Sun Q."/>
            <person name="Zhou Y."/>
        </authorList>
    </citation>
    <scope>NUCLEOTIDE SEQUENCE</scope>
    <source>
        <strain evidence="5">CGMCC 1.3617</strain>
    </source>
</reference>
<organism evidence="5 6">
    <name type="scientific">Neoroseomonas lacus</name>
    <dbReference type="NCBI Taxonomy" id="287609"/>
    <lineage>
        <taxon>Bacteria</taxon>
        <taxon>Pseudomonadati</taxon>
        <taxon>Pseudomonadota</taxon>
        <taxon>Alphaproteobacteria</taxon>
        <taxon>Acetobacterales</taxon>
        <taxon>Acetobacteraceae</taxon>
        <taxon>Neoroseomonas</taxon>
    </lineage>
</organism>
<dbReference type="GO" id="GO:0043190">
    <property type="term" value="C:ATP-binding cassette (ABC) transporter complex"/>
    <property type="evidence" value="ECO:0007669"/>
    <property type="project" value="InterPro"/>
</dbReference>
<dbReference type="InterPro" id="IPR030678">
    <property type="entry name" value="Peptide/Ni-bd"/>
</dbReference>
<evidence type="ECO:0000259" key="4">
    <source>
        <dbReference type="Pfam" id="PF00496"/>
    </source>
</evidence>
<dbReference type="GO" id="GO:0015833">
    <property type="term" value="P:peptide transport"/>
    <property type="evidence" value="ECO:0007669"/>
    <property type="project" value="TreeGrafter"/>
</dbReference>
<dbReference type="EMBL" id="BMKW01000006">
    <property type="protein sequence ID" value="GGJ18497.1"/>
    <property type="molecule type" value="Genomic_DNA"/>
</dbReference>
<dbReference type="GO" id="GO:0030288">
    <property type="term" value="C:outer membrane-bounded periplasmic space"/>
    <property type="evidence" value="ECO:0007669"/>
    <property type="project" value="UniProtKB-ARBA"/>
</dbReference>
<comment type="subcellular location">
    <subcellularLocation>
        <location evidence="1">Periplasm</location>
    </subcellularLocation>
</comment>
<accession>A0A917KKN6</accession>
<dbReference type="Gene3D" id="3.40.190.10">
    <property type="entry name" value="Periplasmic binding protein-like II"/>
    <property type="match status" value="1"/>
</dbReference>
<dbReference type="CDD" id="cd08502">
    <property type="entry name" value="PBP2_NikA_DppA_OppA_like_16"/>
    <property type="match status" value="1"/>
</dbReference>
<comment type="similarity">
    <text evidence="2">Belongs to the bacterial solute-binding protein 5 family.</text>
</comment>
<keyword evidence="6" id="KW-1185">Reference proteome</keyword>
<keyword evidence="3" id="KW-0732">Signal</keyword>
<protein>
    <submittedName>
        <fullName evidence="5">Substrate-binding protein</fullName>
    </submittedName>
</protein>
<dbReference type="Gene3D" id="3.90.76.10">
    <property type="entry name" value="Dipeptide-binding Protein, Domain 1"/>
    <property type="match status" value="1"/>
</dbReference>
<evidence type="ECO:0000256" key="2">
    <source>
        <dbReference type="ARBA" id="ARBA00005695"/>
    </source>
</evidence>
<reference evidence="5" key="1">
    <citation type="journal article" date="2014" name="Int. J. Syst. Evol. Microbiol.">
        <title>Complete genome sequence of Corynebacterium casei LMG S-19264T (=DSM 44701T), isolated from a smear-ripened cheese.</title>
        <authorList>
            <consortium name="US DOE Joint Genome Institute (JGI-PGF)"/>
            <person name="Walter F."/>
            <person name="Albersmeier A."/>
            <person name="Kalinowski J."/>
            <person name="Ruckert C."/>
        </authorList>
    </citation>
    <scope>NUCLEOTIDE SEQUENCE</scope>
    <source>
        <strain evidence="5">CGMCC 1.3617</strain>
    </source>
</reference>
<dbReference type="PANTHER" id="PTHR30290:SF38">
    <property type="entry name" value="D,D-DIPEPTIDE-BINDING PERIPLASMIC PROTEIN DDPA-RELATED"/>
    <property type="match status" value="1"/>
</dbReference>
<feature type="domain" description="Solute-binding protein family 5" evidence="4">
    <location>
        <begin position="70"/>
        <end position="451"/>
    </location>
</feature>
<evidence type="ECO:0000256" key="1">
    <source>
        <dbReference type="ARBA" id="ARBA00004418"/>
    </source>
</evidence>
<evidence type="ECO:0000256" key="3">
    <source>
        <dbReference type="ARBA" id="ARBA00022729"/>
    </source>
</evidence>
<dbReference type="GO" id="GO:1904680">
    <property type="term" value="F:peptide transmembrane transporter activity"/>
    <property type="evidence" value="ECO:0007669"/>
    <property type="project" value="TreeGrafter"/>
</dbReference>